<sequence>MARANAQAAGYSEVSQNLGPHVRSHPRHVVVNRMRRGDLRLWSENAAVLASPHQK</sequence>
<dbReference type="Proteomes" id="UP000183339">
    <property type="component" value="Unassembled WGS sequence"/>
</dbReference>
<feature type="region of interest" description="Disordered" evidence="1">
    <location>
        <begin position="1"/>
        <end position="26"/>
    </location>
</feature>
<accession>A0A1I0C7Y3</accession>
<dbReference type="EMBL" id="FOHI01000003">
    <property type="protein sequence ID" value="SET15321.1"/>
    <property type="molecule type" value="Genomic_DNA"/>
</dbReference>
<evidence type="ECO:0000313" key="2">
    <source>
        <dbReference type="EMBL" id="SET15321.1"/>
    </source>
</evidence>
<gene>
    <name evidence="2" type="ORF">SAMN05216412_103314</name>
</gene>
<protein>
    <submittedName>
        <fullName evidence="2">Uncharacterized protein</fullName>
    </submittedName>
</protein>
<organism evidence="2 3">
    <name type="scientific">Nitrosospira multiformis</name>
    <dbReference type="NCBI Taxonomy" id="1231"/>
    <lineage>
        <taxon>Bacteria</taxon>
        <taxon>Pseudomonadati</taxon>
        <taxon>Pseudomonadota</taxon>
        <taxon>Betaproteobacteria</taxon>
        <taxon>Nitrosomonadales</taxon>
        <taxon>Nitrosomonadaceae</taxon>
        <taxon>Nitrosospira</taxon>
    </lineage>
</organism>
<name>A0A1I0C7Y3_9PROT</name>
<proteinExistence type="predicted"/>
<evidence type="ECO:0000256" key="1">
    <source>
        <dbReference type="SAM" id="MobiDB-lite"/>
    </source>
</evidence>
<reference evidence="2 3" key="1">
    <citation type="submission" date="2016-10" db="EMBL/GenBank/DDBJ databases">
        <authorList>
            <person name="de Groot N.N."/>
        </authorList>
    </citation>
    <scope>NUCLEOTIDE SEQUENCE [LARGE SCALE GENOMIC DNA]</scope>
    <source>
        <strain evidence="2 3">Nl7</strain>
    </source>
</reference>
<dbReference type="AlphaFoldDB" id="A0A1I0C7Y3"/>
<evidence type="ECO:0000313" key="3">
    <source>
        <dbReference type="Proteomes" id="UP000183339"/>
    </source>
</evidence>